<dbReference type="EMBL" id="CP007139">
    <property type="protein sequence ID" value="AIE85290.1"/>
    <property type="molecule type" value="Genomic_DNA"/>
</dbReference>
<reference evidence="2 3" key="1">
    <citation type="journal article" date="2014" name="PLoS ONE">
        <title>The first complete genome sequence of the class fimbriimonadia in the phylum armatimonadetes.</title>
        <authorList>
            <person name="Hu Z.Y."/>
            <person name="Wang Y.Z."/>
            <person name="Im W.T."/>
            <person name="Wang S.Y."/>
            <person name="Zhao G.P."/>
            <person name="Zheng H.J."/>
            <person name="Quan Z.X."/>
        </authorList>
    </citation>
    <scope>NUCLEOTIDE SEQUENCE [LARGE SCALE GENOMIC DNA]</scope>
    <source>
        <strain evidence="2">Gsoil 348</strain>
    </source>
</reference>
<feature type="domain" description="Dienelactone hydrolase" evidence="1">
    <location>
        <begin position="46"/>
        <end position="250"/>
    </location>
</feature>
<dbReference type="PANTHER" id="PTHR46623">
    <property type="entry name" value="CARBOXYMETHYLENEBUTENOLIDASE-RELATED"/>
    <property type="match status" value="1"/>
</dbReference>
<dbReference type="GO" id="GO:0016787">
    <property type="term" value="F:hydrolase activity"/>
    <property type="evidence" value="ECO:0007669"/>
    <property type="project" value="UniProtKB-KW"/>
</dbReference>
<evidence type="ECO:0000313" key="3">
    <source>
        <dbReference type="Proteomes" id="UP000027982"/>
    </source>
</evidence>
<organism evidence="2 3">
    <name type="scientific">Fimbriimonas ginsengisoli Gsoil 348</name>
    <dbReference type="NCBI Taxonomy" id="661478"/>
    <lineage>
        <taxon>Bacteria</taxon>
        <taxon>Bacillati</taxon>
        <taxon>Armatimonadota</taxon>
        <taxon>Fimbriimonadia</taxon>
        <taxon>Fimbriimonadales</taxon>
        <taxon>Fimbriimonadaceae</taxon>
        <taxon>Fimbriimonas</taxon>
    </lineage>
</organism>
<dbReference type="InterPro" id="IPR002925">
    <property type="entry name" value="Dienelactn_hydro"/>
</dbReference>
<dbReference type="KEGG" id="fgi:OP10G_1922"/>
<evidence type="ECO:0000313" key="2">
    <source>
        <dbReference type="EMBL" id="AIE85290.1"/>
    </source>
</evidence>
<dbReference type="Pfam" id="PF01738">
    <property type="entry name" value="DLH"/>
    <property type="match status" value="1"/>
</dbReference>
<evidence type="ECO:0000259" key="1">
    <source>
        <dbReference type="Pfam" id="PF01738"/>
    </source>
</evidence>
<dbReference type="eggNOG" id="COG0412">
    <property type="taxonomic scope" value="Bacteria"/>
</dbReference>
<gene>
    <name evidence="2" type="ORF">OP10G_1922</name>
</gene>
<dbReference type="AlphaFoldDB" id="A0A068NR92"/>
<dbReference type="InterPro" id="IPR051049">
    <property type="entry name" value="Dienelactone_hydrolase-like"/>
</dbReference>
<sequence>MSSFAADPAFVAAHLAPLPMRFAARAGKNVSFRTSDGKTALGFYVPPARKGAPGIVMVHEWWGLNDYIRREAERLHDELGYGVLAVDLYEGKVATTPQEAGKLMQAVRPDRAKAIVHGAVNALKDGELGNRFAKVGSIGWCFGGGWSLQAAIQGGPAVKACVMYYGMPDTDPADLKRLKAPVLLVWATRDGWINKGVVDGFKTAMANAKKPLTVLPFDADHGFANPSNPKYDKVSGDKAWQATISFYKTHLGK</sequence>
<accession>A0A068NR92</accession>
<dbReference type="PANTHER" id="PTHR46623:SF6">
    <property type="entry name" value="ALPHA_BETA-HYDROLASES SUPERFAMILY PROTEIN"/>
    <property type="match status" value="1"/>
</dbReference>
<name>A0A068NR92_FIMGI</name>
<keyword evidence="3" id="KW-1185">Reference proteome</keyword>
<dbReference type="SUPFAM" id="SSF53474">
    <property type="entry name" value="alpha/beta-Hydrolases"/>
    <property type="match status" value="1"/>
</dbReference>
<dbReference type="Proteomes" id="UP000027982">
    <property type="component" value="Chromosome"/>
</dbReference>
<proteinExistence type="predicted"/>
<keyword evidence="2" id="KW-0378">Hydrolase</keyword>
<dbReference type="Gene3D" id="3.40.50.1820">
    <property type="entry name" value="alpha/beta hydrolase"/>
    <property type="match status" value="1"/>
</dbReference>
<dbReference type="InterPro" id="IPR029058">
    <property type="entry name" value="AB_hydrolase_fold"/>
</dbReference>
<protein>
    <submittedName>
        <fullName evidence="2">Dienelactone hydrolase family</fullName>
    </submittedName>
</protein>
<dbReference type="HOGENOM" id="CLU_054590_7_2_0"/>